<protein>
    <recommendedName>
        <fullName evidence="3">Carrier domain-containing protein</fullName>
    </recommendedName>
</protein>
<comment type="caution">
    <text evidence="1">The sequence shown here is derived from an EMBL/GenBank/DDBJ whole genome shotgun (WGS) entry which is preliminary data.</text>
</comment>
<accession>A0A0L8ILQ9</accession>
<dbReference type="SUPFAM" id="SSF47336">
    <property type="entry name" value="ACP-like"/>
    <property type="match status" value="1"/>
</dbReference>
<dbReference type="Gene3D" id="1.10.1200.10">
    <property type="entry name" value="ACP-like"/>
    <property type="match status" value="1"/>
</dbReference>
<proteinExistence type="predicted"/>
<reference evidence="1 2" key="1">
    <citation type="submission" date="2015-09" db="EMBL/GenBank/DDBJ databases">
        <title>Genome announcement of multiple Pseudomonas syringae strains.</title>
        <authorList>
            <person name="Thakur S."/>
            <person name="Wang P.W."/>
            <person name="Gong Y."/>
            <person name="Weir B.S."/>
            <person name="Guttman D.S."/>
        </authorList>
    </citation>
    <scope>NUCLEOTIDE SEQUENCE [LARGE SCALE GENOMIC DNA]</scope>
    <source>
        <strain evidence="1 2">ICMP2802</strain>
    </source>
</reference>
<organism evidence="1 2">
    <name type="scientific">Pseudomonas syringae pv. aceris</name>
    <dbReference type="NCBI Taxonomy" id="199198"/>
    <lineage>
        <taxon>Bacteria</taxon>
        <taxon>Pseudomonadati</taxon>
        <taxon>Pseudomonadota</taxon>
        <taxon>Gammaproteobacteria</taxon>
        <taxon>Pseudomonadales</taxon>
        <taxon>Pseudomonadaceae</taxon>
        <taxon>Pseudomonas</taxon>
        <taxon>Pseudomonas syringae</taxon>
    </lineage>
</organism>
<gene>
    <name evidence="1" type="ORF">ALO91_101504</name>
</gene>
<evidence type="ECO:0008006" key="3">
    <source>
        <dbReference type="Google" id="ProtNLM"/>
    </source>
</evidence>
<dbReference type="PATRIC" id="fig|199198.4.peg.3098"/>
<name>A0A0L8ILQ9_PSESX</name>
<sequence length="122" mass="13921">MGLGWRNEVRLLYLTRSTSGAFMNREEIRQKVFDALGIILVDKSAIQDDATFVDLTLDDDDIELFFLALEEAFDFTLPEAIRTQAITRPEQFALHRIIKLIFLLQEAKKGSAKPGEETGHQH</sequence>
<dbReference type="InterPro" id="IPR036736">
    <property type="entry name" value="ACP-like_sf"/>
</dbReference>
<evidence type="ECO:0000313" key="2">
    <source>
        <dbReference type="Proteomes" id="UP000050297"/>
    </source>
</evidence>
<dbReference type="Proteomes" id="UP000050297">
    <property type="component" value="Unassembled WGS sequence"/>
</dbReference>
<dbReference type="EMBL" id="LJPM01000034">
    <property type="protein sequence ID" value="KPW26773.1"/>
    <property type="molecule type" value="Genomic_DNA"/>
</dbReference>
<dbReference type="AlphaFoldDB" id="A0A0L8ILQ9"/>
<evidence type="ECO:0000313" key="1">
    <source>
        <dbReference type="EMBL" id="KPW26773.1"/>
    </source>
</evidence>